<dbReference type="SUPFAM" id="SSF53098">
    <property type="entry name" value="Ribonuclease H-like"/>
    <property type="match status" value="1"/>
</dbReference>
<dbReference type="PROSITE" id="PS50994">
    <property type="entry name" value="INTEGRASE"/>
    <property type="match status" value="1"/>
</dbReference>
<dbReference type="EnsemblMetazoa" id="XM_038204524.1">
    <property type="protein sequence ID" value="XP_038060452.1"/>
    <property type="gene ID" value="LOC119731344"/>
</dbReference>
<keyword evidence="2" id="KW-0548">Nucleotidyltransferase</keyword>
<keyword evidence="4" id="KW-0255">Endonuclease</keyword>
<dbReference type="Pfam" id="PF00665">
    <property type="entry name" value="rve"/>
    <property type="match status" value="1"/>
</dbReference>
<dbReference type="PANTHER" id="PTHR37984:SF13">
    <property type="entry name" value="RIBONUCLEASE H"/>
    <property type="match status" value="1"/>
</dbReference>
<evidence type="ECO:0000259" key="8">
    <source>
        <dbReference type="PROSITE" id="PS50994"/>
    </source>
</evidence>
<protein>
    <recommendedName>
        <fullName evidence="8">Integrase catalytic domain-containing protein</fullName>
    </recommendedName>
</protein>
<organism evidence="9 10">
    <name type="scientific">Patiria miniata</name>
    <name type="common">Bat star</name>
    <name type="synonym">Asterina miniata</name>
    <dbReference type="NCBI Taxonomy" id="46514"/>
    <lineage>
        <taxon>Eukaryota</taxon>
        <taxon>Metazoa</taxon>
        <taxon>Echinodermata</taxon>
        <taxon>Eleutherozoa</taxon>
        <taxon>Asterozoa</taxon>
        <taxon>Asteroidea</taxon>
        <taxon>Valvatacea</taxon>
        <taxon>Valvatida</taxon>
        <taxon>Asterinidae</taxon>
        <taxon>Patiria</taxon>
    </lineage>
</organism>
<evidence type="ECO:0000256" key="6">
    <source>
        <dbReference type="ARBA" id="ARBA00022918"/>
    </source>
</evidence>
<dbReference type="GO" id="GO:0004519">
    <property type="term" value="F:endonuclease activity"/>
    <property type="evidence" value="ECO:0007669"/>
    <property type="project" value="UniProtKB-KW"/>
</dbReference>
<dbReference type="Gene3D" id="3.30.70.270">
    <property type="match status" value="1"/>
</dbReference>
<dbReference type="InterPro" id="IPR012337">
    <property type="entry name" value="RNaseH-like_sf"/>
</dbReference>
<keyword evidence="10" id="KW-1185">Reference proteome</keyword>
<keyword evidence="6" id="KW-0695">RNA-directed DNA polymerase</keyword>
<dbReference type="InterPro" id="IPR036397">
    <property type="entry name" value="RNaseH_sf"/>
</dbReference>
<dbReference type="AlphaFoldDB" id="A0A914A9C8"/>
<dbReference type="OMA" id="CRIDHIL"/>
<dbReference type="OrthoDB" id="775972at2759"/>
<evidence type="ECO:0000313" key="10">
    <source>
        <dbReference type="Proteomes" id="UP000887568"/>
    </source>
</evidence>
<keyword evidence="3" id="KW-0540">Nuclease</keyword>
<dbReference type="Pfam" id="PF17917">
    <property type="entry name" value="RT_RNaseH"/>
    <property type="match status" value="1"/>
</dbReference>
<evidence type="ECO:0000256" key="1">
    <source>
        <dbReference type="ARBA" id="ARBA00022679"/>
    </source>
</evidence>
<reference evidence="9" key="1">
    <citation type="submission" date="2022-11" db="UniProtKB">
        <authorList>
            <consortium name="EnsemblMetazoa"/>
        </authorList>
    </citation>
    <scope>IDENTIFICATION</scope>
</reference>
<dbReference type="FunFam" id="3.10.20.370:FF:000001">
    <property type="entry name" value="Retrovirus-related Pol polyprotein from transposon 17.6-like protein"/>
    <property type="match status" value="1"/>
</dbReference>
<feature type="compositionally biased region" description="Basic and acidic residues" evidence="7">
    <location>
        <begin position="543"/>
        <end position="552"/>
    </location>
</feature>
<evidence type="ECO:0000313" key="9">
    <source>
        <dbReference type="EnsemblMetazoa" id="XP_038060452.1"/>
    </source>
</evidence>
<feature type="region of interest" description="Disordered" evidence="7">
    <location>
        <begin position="628"/>
        <end position="665"/>
    </location>
</feature>
<feature type="region of interest" description="Disordered" evidence="7">
    <location>
        <begin position="537"/>
        <end position="557"/>
    </location>
</feature>
<dbReference type="GO" id="GO:0003676">
    <property type="term" value="F:nucleic acid binding"/>
    <property type="evidence" value="ECO:0007669"/>
    <property type="project" value="InterPro"/>
</dbReference>
<dbReference type="GO" id="GO:0016787">
    <property type="term" value="F:hydrolase activity"/>
    <property type="evidence" value="ECO:0007669"/>
    <property type="project" value="UniProtKB-KW"/>
</dbReference>
<dbReference type="FunFam" id="3.30.70.270:FF:000020">
    <property type="entry name" value="Transposon Tf2-6 polyprotein-like Protein"/>
    <property type="match status" value="1"/>
</dbReference>
<dbReference type="RefSeq" id="XP_038060452.1">
    <property type="nucleotide sequence ID" value="XM_038204524.1"/>
</dbReference>
<dbReference type="GO" id="GO:0003964">
    <property type="term" value="F:RNA-directed DNA polymerase activity"/>
    <property type="evidence" value="ECO:0007669"/>
    <property type="project" value="UniProtKB-KW"/>
</dbReference>
<dbReference type="InterPro" id="IPR043128">
    <property type="entry name" value="Rev_trsase/Diguanyl_cyclase"/>
</dbReference>
<dbReference type="GeneID" id="119731344"/>
<dbReference type="InterPro" id="IPR041588">
    <property type="entry name" value="Integrase_H2C2"/>
</dbReference>
<dbReference type="CDD" id="cd09274">
    <property type="entry name" value="RNase_HI_RT_Ty3"/>
    <property type="match status" value="1"/>
</dbReference>
<keyword evidence="5" id="KW-0378">Hydrolase</keyword>
<dbReference type="Proteomes" id="UP000887568">
    <property type="component" value="Unplaced"/>
</dbReference>
<feature type="compositionally biased region" description="Polar residues" evidence="7">
    <location>
        <begin position="637"/>
        <end position="654"/>
    </location>
</feature>
<name>A0A914A9C8_PATMI</name>
<evidence type="ECO:0000256" key="5">
    <source>
        <dbReference type="ARBA" id="ARBA00022801"/>
    </source>
</evidence>
<evidence type="ECO:0000256" key="3">
    <source>
        <dbReference type="ARBA" id="ARBA00022722"/>
    </source>
</evidence>
<proteinExistence type="predicted"/>
<sequence>MRPLEDKVQAIRLATVPKNQEELKAYLGLLGYYRKFLPNLSTQIAPLTMLLKDEYRSGTKCKASQKTSTSPNFKWGPAQQQAFDTSKKLLETDALLVHFDPRKPVLLQTDASLYGLGAVISHEMPDGTEKPIAFDSRTLTPCERNYAQYEKEGLSIVFGLKRFHKYLHGNRFCIVTDHKPLVSLFGDKPASPMSSARVARWHMLLSAYEYTIIHKAGRLRTNADALSRLPVESTVEEKIHWMHDILEDESAVKSRIKDPLLSKVRSYILQGWPERHIKGEMSSYTTKRLELSLEDGVVLWGSRVVIPQDSQLRKRLMQELHATHPGIVKMKMLSRSYFWWPGVDKELETLVKECKVCQENQKMPQQSPIHPWEFPERPWQRLHIDYALVEGREVLIVVDAHSKWIEAVPVNSASSASTIKVMRRMFASHGIPDVIASDNDTPFVSEEFFTFLTNNGVEHIQTAPKHPSSNGLAERAVQTVKNGMKKMKGGDLEMRLQKFQYRVTPQASTGKSPSELLYRRQIRTKLDKLRPDLAKKLKRQQKQMKDQADRGSRPRCLQTGDHVLVNNLAAGPTWLRGSVQSDISPSLYEIHLTDGRAVRRHIDHMRKVEHLPAPENKHDVIIPVSIDENQPAPLPINTDTIPSQISEQPEDSNPTPEPNQSPPMRVSTRLLIRVVLGRSDHQITDFLNNLRLYRSQNVGKFGVFTLDSPGMELCFRLRKPNEGICWPEGG</sequence>
<accession>A0A914A9C8</accession>
<dbReference type="FunFam" id="3.30.420.10:FF:000063">
    <property type="entry name" value="Retrovirus-related Pol polyprotein from transposon 297-like Protein"/>
    <property type="match status" value="1"/>
</dbReference>
<dbReference type="InterPro" id="IPR041373">
    <property type="entry name" value="RT_RNaseH"/>
</dbReference>
<dbReference type="Pfam" id="PF17921">
    <property type="entry name" value="Integrase_H2C2"/>
    <property type="match status" value="1"/>
</dbReference>
<dbReference type="InterPro" id="IPR043502">
    <property type="entry name" value="DNA/RNA_pol_sf"/>
</dbReference>
<dbReference type="InterPro" id="IPR001584">
    <property type="entry name" value="Integrase_cat-core"/>
</dbReference>
<dbReference type="FunFam" id="1.10.340.70:FF:000003">
    <property type="entry name" value="Protein CBG25708"/>
    <property type="match status" value="1"/>
</dbReference>
<dbReference type="Gene3D" id="1.10.340.70">
    <property type="match status" value="1"/>
</dbReference>
<evidence type="ECO:0000256" key="2">
    <source>
        <dbReference type="ARBA" id="ARBA00022695"/>
    </source>
</evidence>
<keyword evidence="1" id="KW-0808">Transferase</keyword>
<dbReference type="PANTHER" id="PTHR37984">
    <property type="entry name" value="PROTEIN CBG26694"/>
    <property type="match status" value="1"/>
</dbReference>
<dbReference type="Gene3D" id="3.30.420.10">
    <property type="entry name" value="Ribonuclease H-like superfamily/Ribonuclease H"/>
    <property type="match status" value="1"/>
</dbReference>
<dbReference type="SUPFAM" id="SSF56672">
    <property type="entry name" value="DNA/RNA polymerases"/>
    <property type="match status" value="1"/>
</dbReference>
<dbReference type="GO" id="GO:0015074">
    <property type="term" value="P:DNA integration"/>
    <property type="evidence" value="ECO:0007669"/>
    <property type="project" value="InterPro"/>
</dbReference>
<evidence type="ECO:0000256" key="4">
    <source>
        <dbReference type="ARBA" id="ARBA00022759"/>
    </source>
</evidence>
<evidence type="ECO:0000256" key="7">
    <source>
        <dbReference type="SAM" id="MobiDB-lite"/>
    </source>
</evidence>
<dbReference type="InterPro" id="IPR050951">
    <property type="entry name" value="Retrovirus_Pol_polyprotein"/>
</dbReference>
<feature type="domain" description="Integrase catalytic" evidence="8">
    <location>
        <begin position="374"/>
        <end position="539"/>
    </location>
</feature>